<keyword evidence="2" id="KW-1133">Transmembrane helix</keyword>
<evidence type="ECO:0000256" key="2">
    <source>
        <dbReference type="SAM" id="Phobius"/>
    </source>
</evidence>
<dbReference type="AlphaFoldDB" id="A0AAW0LMC7"/>
<evidence type="ECO:0000313" key="4">
    <source>
        <dbReference type="Proteomes" id="UP000237347"/>
    </source>
</evidence>
<keyword evidence="4" id="KW-1185">Reference proteome</keyword>
<comment type="caution">
    <text evidence="3">The sequence shown here is derived from an EMBL/GenBank/DDBJ whole genome shotgun (WGS) entry which is preliminary data.</text>
</comment>
<dbReference type="PANTHER" id="PTHR38353:SF2">
    <property type="entry name" value="TROPOMYOSIN"/>
    <property type="match status" value="1"/>
</dbReference>
<feature type="non-terminal residue" evidence="3">
    <location>
        <position position="1"/>
    </location>
</feature>
<accession>A0AAW0LMC7</accession>
<dbReference type="EMBL" id="PKMF04000077">
    <property type="protein sequence ID" value="KAK7852325.1"/>
    <property type="molecule type" value="Genomic_DNA"/>
</dbReference>
<feature type="compositionally biased region" description="Acidic residues" evidence="1">
    <location>
        <begin position="76"/>
        <end position="86"/>
    </location>
</feature>
<feature type="transmembrane region" description="Helical" evidence="2">
    <location>
        <begin position="106"/>
        <end position="125"/>
    </location>
</feature>
<proteinExistence type="predicted"/>
<dbReference type="PANTHER" id="PTHR38353">
    <property type="entry name" value="TROPOMYOSIN"/>
    <property type="match status" value="1"/>
</dbReference>
<sequence>NVTDACNSSVRKSNGKKKIWALFSQRGRLLFRAVINQEQINGPCNAGQRDDCPTASSMGFGATTTTTRSLGVSGVEADDDDDEVELVSETQKTKKDPSRSPESVCIYIFHPNIVFVHLIFSLLAARNLRKINVERLPPFKPWKSISILMMKAKGQICSQILERQRKIVSLESDSSTLAQTLELIQQEKTSLSSKLLEMRIYFTKVGEEINAKLQEQQVKDRIGEQTGETEGMESSIDEDLFMDNLGSEAKNNLMAKLDAAKAKLDEISSMKSKLVMENGKMKQLLEQVKFKVNDFEPELRTMDIKTSEEEHNALLLDKAGVIEYLQTVPSQIETLKLGPKMKGFYFDLMDKDRTHLADSVCLYFLCMGAHLFLFSEQI</sequence>
<evidence type="ECO:0000313" key="3">
    <source>
        <dbReference type="EMBL" id="KAK7852325.1"/>
    </source>
</evidence>
<reference evidence="3 4" key="1">
    <citation type="journal article" date="2018" name="Sci. Data">
        <title>The draft genome sequence of cork oak.</title>
        <authorList>
            <person name="Ramos A.M."/>
            <person name="Usie A."/>
            <person name="Barbosa P."/>
            <person name="Barros P.M."/>
            <person name="Capote T."/>
            <person name="Chaves I."/>
            <person name="Simoes F."/>
            <person name="Abreu I."/>
            <person name="Carrasquinho I."/>
            <person name="Faro C."/>
            <person name="Guimaraes J.B."/>
            <person name="Mendonca D."/>
            <person name="Nobrega F."/>
            <person name="Rodrigues L."/>
            <person name="Saibo N.J.M."/>
            <person name="Varela M.C."/>
            <person name="Egas C."/>
            <person name="Matos J."/>
            <person name="Miguel C.M."/>
            <person name="Oliveira M.M."/>
            <person name="Ricardo C.P."/>
            <person name="Goncalves S."/>
        </authorList>
    </citation>
    <scope>NUCLEOTIDE SEQUENCE [LARGE SCALE GENOMIC DNA]</scope>
    <source>
        <strain evidence="4">cv. HL8</strain>
    </source>
</reference>
<name>A0AAW0LMC7_QUESU</name>
<keyword evidence="2" id="KW-0472">Membrane</keyword>
<evidence type="ECO:0000256" key="1">
    <source>
        <dbReference type="SAM" id="MobiDB-lite"/>
    </source>
</evidence>
<keyword evidence="2" id="KW-0812">Transmembrane</keyword>
<gene>
    <name evidence="3" type="ORF">CFP56_039406</name>
</gene>
<protein>
    <submittedName>
        <fullName evidence="3">Uncharacterized protein</fullName>
    </submittedName>
</protein>
<feature type="region of interest" description="Disordered" evidence="1">
    <location>
        <begin position="71"/>
        <end position="99"/>
    </location>
</feature>
<dbReference type="Proteomes" id="UP000237347">
    <property type="component" value="Unassembled WGS sequence"/>
</dbReference>
<organism evidence="3 4">
    <name type="scientific">Quercus suber</name>
    <name type="common">Cork oak</name>
    <dbReference type="NCBI Taxonomy" id="58331"/>
    <lineage>
        <taxon>Eukaryota</taxon>
        <taxon>Viridiplantae</taxon>
        <taxon>Streptophyta</taxon>
        <taxon>Embryophyta</taxon>
        <taxon>Tracheophyta</taxon>
        <taxon>Spermatophyta</taxon>
        <taxon>Magnoliopsida</taxon>
        <taxon>eudicotyledons</taxon>
        <taxon>Gunneridae</taxon>
        <taxon>Pentapetalae</taxon>
        <taxon>rosids</taxon>
        <taxon>fabids</taxon>
        <taxon>Fagales</taxon>
        <taxon>Fagaceae</taxon>
        <taxon>Quercus</taxon>
    </lineage>
</organism>